<evidence type="ECO:0000256" key="1">
    <source>
        <dbReference type="SAM" id="SignalP"/>
    </source>
</evidence>
<protein>
    <submittedName>
        <fullName evidence="2">Uncharacterized protein</fullName>
    </submittedName>
</protein>
<sequence length="250" mass="25817">MRQALTAFANAVIPAAMAAHAAASVCGGANAANAARAAVSLAVRVKGVASPAVDVANAVADAVQAADAAAEAADAAANVTEATANVAEATYAATRAARAMVAAARAAAGAAAAMARAVRALYEVVRASCEASHVHRVRLVERLFGARRTVVAALGFCERIFAQMQPAPAAADGVGGRELRRLGRVPRRLVAVAAATLPAGDRVRFGEEWTGMLAELPTRRERARQLCSLLRGAPRQCWVLRRPEPGQRRI</sequence>
<feature type="chain" id="PRO_5045983675" evidence="1">
    <location>
        <begin position="22"/>
        <end position="250"/>
    </location>
</feature>
<keyword evidence="1" id="KW-0732">Signal</keyword>
<gene>
    <name evidence="2" type="ORF">GCM10022254_29640</name>
</gene>
<reference evidence="3" key="1">
    <citation type="journal article" date="2019" name="Int. J. Syst. Evol. Microbiol.">
        <title>The Global Catalogue of Microorganisms (GCM) 10K type strain sequencing project: providing services to taxonomists for standard genome sequencing and annotation.</title>
        <authorList>
            <consortium name="The Broad Institute Genomics Platform"/>
            <consortium name="The Broad Institute Genome Sequencing Center for Infectious Disease"/>
            <person name="Wu L."/>
            <person name="Ma J."/>
        </authorList>
    </citation>
    <scope>NUCLEOTIDE SEQUENCE [LARGE SCALE GENOMIC DNA]</scope>
    <source>
        <strain evidence="3">JCM 17440</strain>
    </source>
</reference>
<evidence type="ECO:0000313" key="2">
    <source>
        <dbReference type="EMBL" id="GAA4231699.1"/>
    </source>
</evidence>
<dbReference type="Proteomes" id="UP001501710">
    <property type="component" value="Unassembled WGS sequence"/>
</dbReference>
<proteinExistence type="predicted"/>
<dbReference type="EMBL" id="BAABAS010000006">
    <property type="protein sequence ID" value="GAA4231699.1"/>
    <property type="molecule type" value="Genomic_DNA"/>
</dbReference>
<feature type="signal peptide" evidence="1">
    <location>
        <begin position="1"/>
        <end position="21"/>
    </location>
</feature>
<accession>A0ABP8C109</accession>
<comment type="caution">
    <text evidence="2">The sequence shown here is derived from an EMBL/GenBank/DDBJ whole genome shotgun (WGS) entry which is preliminary data.</text>
</comment>
<organism evidence="2 3">
    <name type="scientific">Actinomadura meridiana</name>
    <dbReference type="NCBI Taxonomy" id="559626"/>
    <lineage>
        <taxon>Bacteria</taxon>
        <taxon>Bacillati</taxon>
        <taxon>Actinomycetota</taxon>
        <taxon>Actinomycetes</taxon>
        <taxon>Streptosporangiales</taxon>
        <taxon>Thermomonosporaceae</taxon>
        <taxon>Actinomadura</taxon>
    </lineage>
</organism>
<keyword evidence="3" id="KW-1185">Reference proteome</keyword>
<evidence type="ECO:0000313" key="3">
    <source>
        <dbReference type="Proteomes" id="UP001501710"/>
    </source>
</evidence>
<name>A0ABP8C109_9ACTN</name>